<evidence type="ECO:0000256" key="4">
    <source>
        <dbReference type="ARBA" id="ARBA00022989"/>
    </source>
</evidence>
<dbReference type="PANTHER" id="PTHR43723:SF1">
    <property type="entry name" value="COBALT TRANSPORT PROTEIN CBIQ"/>
    <property type="match status" value="1"/>
</dbReference>
<keyword evidence="8" id="KW-1185">Reference proteome</keyword>
<reference evidence="8" key="1">
    <citation type="submission" date="2018-02" db="EMBL/GenBank/DDBJ databases">
        <title>Genome sequence of Desulfocucumis palustris strain NAW-5.</title>
        <authorList>
            <person name="Watanabe M."/>
            <person name="Kojima H."/>
            <person name="Fukui M."/>
        </authorList>
    </citation>
    <scope>NUCLEOTIDE SEQUENCE [LARGE SCALE GENOMIC DNA]</scope>
    <source>
        <strain evidence="8">NAW-5</strain>
    </source>
</reference>
<dbReference type="EMBL" id="BFAV01000141">
    <property type="protein sequence ID" value="GBF34554.1"/>
    <property type="molecule type" value="Genomic_DNA"/>
</dbReference>
<accession>A0A2L2XEW1</accession>
<dbReference type="CDD" id="cd16914">
    <property type="entry name" value="EcfT"/>
    <property type="match status" value="1"/>
</dbReference>
<dbReference type="InterPro" id="IPR052770">
    <property type="entry name" value="Cobalt_transport_CbiQ"/>
</dbReference>
<dbReference type="RefSeq" id="WP_104372781.1">
    <property type="nucleotide sequence ID" value="NZ_BFAV01000141.1"/>
</dbReference>
<evidence type="ECO:0000256" key="1">
    <source>
        <dbReference type="ARBA" id="ARBA00004651"/>
    </source>
</evidence>
<evidence type="ECO:0000256" key="3">
    <source>
        <dbReference type="ARBA" id="ARBA00022692"/>
    </source>
</evidence>
<keyword evidence="3 6" id="KW-0812">Transmembrane</keyword>
<feature type="transmembrane region" description="Helical" evidence="6">
    <location>
        <begin position="95"/>
        <end position="116"/>
    </location>
</feature>
<dbReference type="InterPro" id="IPR003339">
    <property type="entry name" value="ABC/ECF_trnsptr_transmembrane"/>
</dbReference>
<dbReference type="InterPro" id="IPR012809">
    <property type="entry name" value="ECF_CbiQ"/>
</dbReference>
<evidence type="ECO:0000256" key="6">
    <source>
        <dbReference type="SAM" id="Phobius"/>
    </source>
</evidence>
<name>A0A2L2XEW1_9FIRM</name>
<evidence type="ECO:0000256" key="5">
    <source>
        <dbReference type="ARBA" id="ARBA00023136"/>
    </source>
</evidence>
<dbReference type="PANTHER" id="PTHR43723">
    <property type="entry name" value="COBALT TRANSPORT PROTEIN CBIQ"/>
    <property type="match status" value="1"/>
</dbReference>
<dbReference type="GO" id="GO:0006824">
    <property type="term" value="P:cobalt ion transport"/>
    <property type="evidence" value="ECO:0007669"/>
    <property type="project" value="InterPro"/>
</dbReference>
<comment type="subcellular location">
    <subcellularLocation>
        <location evidence="1">Cell membrane</location>
        <topology evidence="1">Multi-pass membrane protein</topology>
    </subcellularLocation>
</comment>
<evidence type="ECO:0000256" key="2">
    <source>
        <dbReference type="ARBA" id="ARBA00022475"/>
    </source>
</evidence>
<sequence length="264" mass="28677">MFQIDYYAYSNRMVSIHPAEKFLFSFITMLICLAINSYAVSLAVILLMTGAVVLRAGIPWGLYLKLMALPAAFLLVGVAAIALSVSFSGQAAGTFWGFSLAGVSVGVSAGGLALAGKIFLKSLAAACCLYFLALTTPMVDIISLLRKIKAPSLFMELMGLVYRFIFVMAETAEKIYTSQSSRLGYVNLNRGYHSLGQLVSNLFVKSYHRSKMLFIALTSRCYNGEITVLERNYSLSPGNIAVILLLDTGLVLFGIWEKWGGPAA</sequence>
<dbReference type="OrthoDB" id="9815246at2"/>
<keyword evidence="5 6" id="KW-0472">Membrane</keyword>
<proteinExistence type="predicted"/>
<dbReference type="Pfam" id="PF02361">
    <property type="entry name" value="CbiQ"/>
    <property type="match status" value="1"/>
</dbReference>
<keyword evidence="4 6" id="KW-1133">Transmembrane helix</keyword>
<dbReference type="GO" id="GO:0043190">
    <property type="term" value="C:ATP-binding cassette (ABC) transporter complex"/>
    <property type="evidence" value="ECO:0007669"/>
    <property type="project" value="InterPro"/>
</dbReference>
<organism evidence="7 8">
    <name type="scientific">Desulfocucumis palustris</name>
    <dbReference type="NCBI Taxonomy" id="1898651"/>
    <lineage>
        <taxon>Bacteria</taxon>
        <taxon>Bacillati</taxon>
        <taxon>Bacillota</taxon>
        <taxon>Clostridia</taxon>
        <taxon>Eubacteriales</taxon>
        <taxon>Desulfocucumaceae</taxon>
        <taxon>Desulfocucumis</taxon>
    </lineage>
</organism>
<feature type="transmembrane region" description="Helical" evidence="6">
    <location>
        <begin position="123"/>
        <end position="145"/>
    </location>
</feature>
<dbReference type="AlphaFoldDB" id="A0A2L2XEW1"/>
<keyword evidence="2" id="KW-1003">Cell membrane</keyword>
<feature type="transmembrane region" description="Helical" evidence="6">
    <location>
        <begin position="66"/>
        <end position="89"/>
    </location>
</feature>
<dbReference type="NCBIfam" id="TIGR02454">
    <property type="entry name" value="ECF_T_CbiQ"/>
    <property type="match status" value="1"/>
</dbReference>
<evidence type="ECO:0000313" key="8">
    <source>
        <dbReference type="Proteomes" id="UP000239549"/>
    </source>
</evidence>
<gene>
    <name evidence="7" type="ORF">DCCM_3673</name>
</gene>
<evidence type="ECO:0000313" key="7">
    <source>
        <dbReference type="EMBL" id="GBF34554.1"/>
    </source>
</evidence>
<comment type="caution">
    <text evidence="7">The sequence shown here is derived from an EMBL/GenBank/DDBJ whole genome shotgun (WGS) entry which is preliminary data.</text>
</comment>
<dbReference type="Proteomes" id="UP000239549">
    <property type="component" value="Unassembled WGS sequence"/>
</dbReference>
<feature type="transmembrane region" description="Helical" evidence="6">
    <location>
        <begin position="22"/>
        <end position="54"/>
    </location>
</feature>
<protein>
    <submittedName>
        <fullName evidence="7">Transmembrane component CbiQ</fullName>
    </submittedName>
</protein>